<name>A0A9P7YFX3_9HELO</name>
<dbReference type="EMBL" id="MU251525">
    <property type="protein sequence ID" value="KAG9232896.1"/>
    <property type="molecule type" value="Genomic_DNA"/>
</dbReference>
<keyword evidence="3" id="KW-1185">Reference proteome</keyword>
<reference evidence="2" key="1">
    <citation type="journal article" date="2021" name="IMA Fungus">
        <title>Genomic characterization of three marine fungi, including Emericellopsis atlantica sp. nov. with signatures of a generalist lifestyle and marine biomass degradation.</title>
        <authorList>
            <person name="Hagestad O.C."/>
            <person name="Hou L."/>
            <person name="Andersen J.H."/>
            <person name="Hansen E.H."/>
            <person name="Altermark B."/>
            <person name="Li C."/>
            <person name="Kuhnert E."/>
            <person name="Cox R.J."/>
            <person name="Crous P.W."/>
            <person name="Spatafora J.W."/>
            <person name="Lail K."/>
            <person name="Amirebrahimi M."/>
            <person name="Lipzen A."/>
            <person name="Pangilinan J."/>
            <person name="Andreopoulos W."/>
            <person name="Hayes R.D."/>
            <person name="Ng V."/>
            <person name="Grigoriev I.V."/>
            <person name="Jackson S.A."/>
            <person name="Sutton T.D.S."/>
            <person name="Dobson A.D.W."/>
            <person name="Rama T."/>
        </authorList>
    </citation>
    <scope>NUCLEOTIDE SEQUENCE</scope>
    <source>
        <strain evidence="2">TRa018bII</strain>
    </source>
</reference>
<dbReference type="AlphaFoldDB" id="A0A9P7YFX3"/>
<accession>A0A9P7YFX3</accession>
<feature type="compositionally biased region" description="Low complexity" evidence="1">
    <location>
        <begin position="207"/>
        <end position="244"/>
    </location>
</feature>
<sequence length="419" mass="43604">MTRVTAGKTQFIPLWFGGEITSPVTLPASTTSLNPTGTVAWSSAKGYSSHIAGLFPIIQALIDNPTPPQASLAIKGLEDTIPIAAGIIGCLGGKLPDIGDGVGSSCGGGKNRRHILNERGIPILGGIFKTIIQGVSCISNAASKMSSTIKKGMNNLGTIPDVVKDVALQLKGLKPQIHALNDQGDGEGEPDKEDDDNKDEDEDEKSSTATSSSTSNQRSSTTSDTSSSRSSSSSSSRSTSKISSSSCSMTQTVTNCKVACKTSSTIGVHQKATTTEACSTSCYSSIGACSITGVTLTMAAVGTAKAQNLGCRPSNPLCQPDQLVAPSGNLQGCTGCQKDQSGFEYGASLGVTPNDKFRGRFLDPDYTSNYVDSYALTKRAMIDPYHYGGDLTSFLYGKLIKVEKGPSGGFVAHVHDKDD</sequence>
<evidence type="ECO:0000313" key="2">
    <source>
        <dbReference type="EMBL" id="KAG9232896.1"/>
    </source>
</evidence>
<protein>
    <submittedName>
        <fullName evidence="2">Uncharacterized protein</fullName>
    </submittedName>
</protein>
<feature type="region of interest" description="Disordered" evidence="1">
    <location>
        <begin position="177"/>
        <end position="244"/>
    </location>
</feature>
<evidence type="ECO:0000256" key="1">
    <source>
        <dbReference type="SAM" id="MobiDB-lite"/>
    </source>
</evidence>
<dbReference type="Proteomes" id="UP000824998">
    <property type="component" value="Unassembled WGS sequence"/>
</dbReference>
<gene>
    <name evidence="2" type="ORF">BJ875DRAFT_485648</name>
</gene>
<evidence type="ECO:0000313" key="3">
    <source>
        <dbReference type="Proteomes" id="UP000824998"/>
    </source>
</evidence>
<proteinExistence type="predicted"/>
<organism evidence="2 3">
    <name type="scientific">Amylocarpus encephaloides</name>
    <dbReference type="NCBI Taxonomy" id="45428"/>
    <lineage>
        <taxon>Eukaryota</taxon>
        <taxon>Fungi</taxon>
        <taxon>Dikarya</taxon>
        <taxon>Ascomycota</taxon>
        <taxon>Pezizomycotina</taxon>
        <taxon>Leotiomycetes</taxon>
        <taxon>Helotiales</taxon>
        <taxon>Helotiales incertae sedis</taxon>
        <taxon>Amylocarpus</taxon>
    </lineage>
</organism>
<feature type="compositionally biased region" description="Acidic residues" evidence="1">
    <location>
        <begin position="184"/>
        <end position="204"/>
    </location>
</feature>
<comment type="caution">
    <text evidence="2">The sequence shown here is derived from an EMBL/GenBank/DDBJ whole genome shotgun (WGS) entry which is preliminary data.</text>
</comment>